<protein>
    <recommendedName>
        <fullName evidence="4">BAR domain-containing protein</fullName>
    </recommendedName>
</protein>
<dbReference type="InterPro" id="IPR004148">
    <property type="entry name" value="BAR_dom"/>
</dbReference>
<dbReference type="InterPro" id="IPR046982">
    <property type="entry name" value="BIN3/RVS161-like"/>
</dbReference>
<organism evidence="5 6">
    <name type="scientific">Acrasis kona</name>
    <dbReference type="NCBI Taxonomy" id="1008807"/>
    <lineage>
        <taxon>Eukaryota</taxon>
        <taxon>Discoba</taxon>
        <taxon>Heterolobosea</taxon>
        <taxon>Tetramitia</taxon>
        <taxon>Eutetramitia</taxon>
        <taxon>Acrasidae</taxon>
        <taxon>Acrasis</taxon>
    </lineage>
</organism>
<dbReference type="Pfam" id="PF03114">
    <property type="entry name" value="BAR"/>
    <property type="match status" value="1"/>
</dbReference>
<keyword evidence="6" id="KW-1185">Reference proteome</keyword>
<evidence type="ECO:0000256" key="2">
    <source>
        <dbReference type="ARBA" id="ARBA00022490"/>
    </source>
</evidence>
<dbReference type="PANTHER" id="PTHR47174">
    <property type="entry name" value="BRIDGING INTEGRATOR 3"/>
    <property type="match status" value="1"/>
</dbReference>
<dbReference type="GO" id="GO:0015629">
    <property type="term" value="C:actin cytoskeleton"/>
    <property type="evidence" value="ECO:0007669"/>
    <property type="project" value="TreeGrafter"/>
</dbReference>
<comment type="caution">
    <text evidence="5">The sequence shown here is derived from an EMBL/GenBank/DDBJ whole genome shotgun (WGS) entry which is preliminary data.</text>
</comment>
<dbReference type="Proteomes" id="UP001431209">
    <property type="component" value="Unassembled WGS sequence"/>
</dbReference>
<feature type="domain" description="BAR" evidence="4">
    <location>
        <begin position="16"/>
        <end position="216"/>
    </location>
</feature>
<keyword evidence="2" id="KW-0963">Cytoplasm</keyword>
<dbReference type="GO" id="GO:0005737">
    <property type="term" value="C:cytoplasm"/>
    <property type="evidence" value="ECO:0007669"/>
    <property type="project" value="InterPro"/>
</dbReference>
<dbReference type="EMBL" id="JAOPGA020000155">
    <property type="protein sequence ID" value="KAL0477253.1"/>
    <property type="molecule type" value="Genomic_DNA"/>
</dbReference>
<dbReference type="SUPFAM" id="SSF103657">
    <property type="entry name" value="BAR/IMD domain-like"/>
    <property type="match status" value="1"/>
</dbReference>
<evidence type="ECO:0000313" key="6">
    <source>
        <dbReference type="Proteomes" id="UP001431209"/>
    </source>
</evidence>
<accession>A0AAW2YJR2</accession>
<dbReference type="PANTHER" id="PTHR47174:SF3">
    <property type="entry name" value="BRIDGING INTEGRATOR 3"/>
    <property type="match status" value="1"/>
</dbReference>
<evidence type="ECO:0000256" key="1">
    <source>
        <dbReference type="ARBA" id="ARBA00004245"/>
    </source>
</evidence>
<dbReference type="AlphaFoldDB" id="A0AAW2YJR2"/>
<reference evidence="5 6" key="1">
    <citation type="submission" date="2024-03" db="EMBL/GenBank/DDBJ databases">
        <title>The Acrasis kona genome and developmental transcriptomes reveal deep origins of eukaryotic multicellular pathways.</title>
        <authorList>
            <person name="Sheikh S."/>
            <person name="Fu C.-J."/>
            <person name="Brown M.W."/>
            <person name="Baldauf S.L."/>
        </authorList>
    </citation>
    <scope>NUCLEOTIDE SEQUENCE [LARGE SCALE GENOMIC DNA]</scope>
    <source>
        <strain evidence="5 6">ATCC MYA-3509</strain>
    </source>
</reference>
<evidence type="ECO:0000259" key="4">
    <source>
        <dbReference type="Pfam" id="PF03114"/>
    </source>
</evidence>
<evidence type="ECO:0000313" key="5">
    <source>
        <dbReference type="EMBL" id="KAL0477253.1"/>
    </source>
</evidence>
<dbReference type="Gene3D" id="1.20.1270.60">
    <property type="entry name" value="Arfaptin homology (AH) domain/BAR domain"/>
    <property type="match status" value="1"/>
</dbReference>
<gene>
    <name evidence="5" type="ORF">AKO1_005858</name>
</gene>
<name>A0AAW2YJR2_9EUKA</name>
<sequence>MTTMKGTKMGDWMSSMQRMTQKVKQQVGMVSNHTVDDEFDALNEECIDMEKRTIEINTHIAEFMFHLQGMSTSLMRVIDDFNSSFSHSEDPVRQKLVTNMIVISSQIKADLINPMQEIANTQVFAPISELLEQLQPIKDLNINRSNAALELDYSQDQVDRVTEKMQVKRSDKVTELKEQLQTKKTIYKELNNGCKAQMKKVLGRKHTSYDSILENLTSVMDGCSRGISTLSNNVKNVLIVNNNIPVPNIQTANEGNFYEYEDLHEDSSDAVVSTISSPHSISMEEKLELSFMSPTSIAHRPITLIRNLSPHARTQSSPPNLDSLIDNMTPHSALPSFLDNKHINLNNPTFGEER</sequence>
<comment type="subcellular location">
    <subcellularLocation>
        <location evidence="1">Cytoplasm</location>
        <location evidence="1">Cytoskeleton</location>
    </subcellularLocation>
</comment>
<proteinExistence type="predicted"/>
<dbReference type="GO" id="GO:0051666">
    <property type="term" value="P:actin cortical patch localization"/>
    <property type="evidence" value="ECO:0007669"/>
    <property type="project" value="InterPro"/>
</dbReference>
<evidence type="ECO:0000256" key="3">
    <source>
        <dbReference type="ARBA" id="ARBA00023212"/>
    </source>
</evidence>
<dbReference type="InterPro" id="IPR027267">
    <property type="entry name" value="AH/BAR_dom_sf"/>
</dbReference>
<keyword evidence="3" id="KW-0206">Cytoskeleton</keyword>
<dbReference type="GO" id="GO:0006897">
    <property type="term" value="P:endocytosis"/>
    <property type="evidence" value="ECO:0007669"/>
    <property type="project" value="InterPro"/>
</dbReference>